<proteinExistence type="predicted"/>
<sequence length="69" mass="8218">MLIERYDFIKIYESENENQALNIIENNYINMDGLNYRELYRVYSILRGGTLAIEPKTLFKVLVYGYMKG</sequence>
<organism evidence="1 2">
    <name type="scientific">Clostridium botulinum</name>
    <dbReference type="NCBI Taxonomy" id="1491"/>
    <lineage>
        <taxon>Bacteria</taxon>
        <taxon>Bacillati</taxon>
        <taxon>Bacillota</taxon>
        <taxon>Clostridia</taxon>
        <taxon>Eubacteriales</taxon>
        <taxon>Clostridiaceae</taxon>
        <taxon>Clostridium</taxon>
    </lineage>
</organism>
<evidence type="ECO:0000313" key="1">
    <source>
        <dbReference type="EMBL" id="NFA43753.1"/>
    </source>
</evidence>
<evidence type="ECO:0000313" key="2">
    <source>
        <dbReference type="Proteomes" id="UP000472355"/>
    </source>
</evidence>
<dbReference type="EMBL" id="SGKU01000048">
    <property type="protein sequence ID" value="NFA43753.1"/>
    <property type="molecule type" value="Genomic_DNA"/>
</dbReference>
<gene>
    <name evidence="1" type="ORF">EXM65_14575</name>
</gene>
<name>A0A6M0SR27_CLOBO</name>
<comment type="caution">
    <text evidence="1">The sequence shown here is derived from an EMBL/GenBank/DDBJ whole genome shotgun (WGS) entry which is preliminary data.</text>
</comment>
<dbReference type="Proteomes" id="UP000472355">
    <property type="component" value="Unassembled WGS sequence"/>
</dbReference>
<protein>
    <submittedName>
        <fullName evidence="1">Uncharacterized protein</fullName>
    </submittedName>
</protein>
<reference evidence="1 2" key="1">
    <citation type="submission" date="2019-02" db="EMBL/GenBank/DDBJ databases">
        <title>Genome sequencing of Clostridium botulinum clinical isolates.</title>
        <authorList>
            <person name="Brunt J."/>
            <person name="Van Vliet A.H.M."/>
            <person name="Stringer S.C."/>
            <person name="Grant K.A."/>
            <person name="Carter A.C."/>
            <person name="Peck M.W."/>
        </authorList>
    </citation>
    <scope>NUCLEOTIDE SEQUENCE [LARGE SCALE GENOMIC DNA]</scope>
    <source>
        <strain evidence="1 2">H113700579</strain>
    </source>
</reference>
<dbReference type="AlphaFoldDB" id="A0A6M0SR27"/>
<accession>A0A6M0SR27</accession>